<reference evidence="3" key="1">
    <citation type="journal article" date="2014" name="BMC Genomics">
        <title>The genome sequence of the biocontrol fungus Metarhizium anisopliae and comparative genomics of Metarhizium species.</title>
        <authorList>
            <person name="Pattemore J.A."/>
            <person name="Hane J.K."/>
            <person name="Williams A.H."/>
            <person name="Wilson B.A."/>
            <person name="Stodart B.J."/>
            <person name="Ash G.J."/>
        </authorList>
    </citation>
    <scope>NUCLEOTIDE SEQUENCE [LARGE SCALE GENOMIC DNA]</scope>
    <source>
        <strain evidence="3">BRIP 53293</strain>
    </source>
</reference>
<organism evidence="2 3">
    <name type="scientific">Metarhizium anisopliae BRIP 53293</name>
    <dbReference type="NCBI Taxonomy" id="1291518"/>
    <lineage>
        <taxon>Eukaryota</taxon>
        <taxon>Fungi</taxon>
        <taxon>Dikarya</taxon>
        <taxon>Ascomycota</taxon>
        <taxon>Pezizomycotina</taxon>
        <taxon>Sordariomycetes</taxon>
        <taxon>Hypocreomycetidae</taxon>
        <taxon>Hypocreales</taxon>
        <taxon>Clavicipitaceae</taxon>
        <taxon>Metarhizium</taxon>
    </lineage>
</organism>
<proteinExistence type="predicted"/>
<name>A0A0D9NQL9_METAN</name>
<dbReference type="EMBL" id="KE384747">
    <property type="protein sequence ID" value="KJK76259.1"/>
    <property type="molecule type" value="Genomic_DNA"/>
</dbReference>
<protein>
    <submittedName>
        <fullName evidence="2">Uncharacterized protein</fullName>
    </submittedName>
</protein>
<feature type="compositionally biased region" description="Polar residues" evidence="1">
    <location>
        <begin position="55"/>
        <end position="69"/>
    </location>
</feature>
<evidence type="ECO:0000313" key="2">
    <source>
        <dbReference type="EMBL" id="KJK76259.1"/>
    </source>
</evidence>
<accession>A0A0D9NQL9</accession>
<dbReference type="AlphaFoldDB" id="A0A0D9NQL9"/>
<keyword evidence="3" id="KW-1185">Reference proteome</keyword>
<evidence type="ECO:0000313" key="3">
    <source>
        <dbReference type="Proteomes" id="UP000054544"/>
    </source>
</evidence>
<gene>
    <name evidence="2" type="ORF">H634G_08665</name>
</gene>
<feature type="region of interest" description="Disordered" evidence="1">
    <location>
        <begin position="55"/>
        <end position="81"/>
    </location>
</feature>
<evidence type="ECO:0000256" key="1">
    <source>
        <dbReference type="SAM" id="MobiDB-lite"/>
    </source>
</evidence>
<dbReference type="Proteomes" id="UP000054544">
    <property type="component" value="Unassembled WGS sequence"/>
</dbReference>
<sequence length="81" mass="8687">MSSHDAETDLLLVEMAPKGMAAAVNMRPSTDVPWKSKWSTEASNLVWNCSVASGQSRTNIGDSRSTSASREFDLNAKAAGR</sequence>